<comment type="caution">
    <text evidence="1">The sequence shown here is derived from an EMBL/GenBank/DDBJ whole genome shotgun (WGS) entry which is preliminary data.</text>
</comment>
<organism evidence="1 2">
    <name type="scientific">Falsiporphyromonas endometrii</name>
    <dbReference type="NCBI Taxonomy" id="1387297"/>
    <lineage>
        <taxon>Bacteria</taxon>
        <taxon>Pseudomonadati</taxon>
        <taxon>Bacteroidota</taxon>
        <taxon>Bacteroidia</taxon>
        <taxon>Bacteroidales</taxon>
        <taxon>Porphyromonadaceae</taxon>
        <taxon>Falsiporphyromonas</taxon>
    </lineage>
</organism>
<protein>
    <submittedName>
        <fullName evidence="1">Fimbrillin family protein</fullName>
    </submittedName>
</protein>
<sequence length="284" mass="31570">MKKLFLVSAALILLTACSKDEKSIWSKDDGRLNIVTNINPMRVSSDESGNERFTNGDKILITMRDEASNVLYADYVKGESNYYWSDFAFGESVRKVSFAGCYPKPENHVTSFVFDVTSASTKDLLLAPETSYDKGNSFVQLIFRHAMSKLVVNYSVGSGVNEEDLPSVKTELTAKPSCNVDIIASTVVADNKPAVKFEEIGKNVSFMIPPQKVQGMNLRIMFKGKEKIFNLKELFTENNMQDDSLIGGKKMVVNLAVTKDDVLFVSTNILPWEEQGRVNGTVSL</sequence>
<dbReference type="Pfam" id="PF13149">
    <property type="entry name" value="Mfa_like_1"/>
    <property type="match status" value="1"/>
</dbReference>
<dbReference type="Proteomes" id="UP001596020">
    <property type="component" value="Unassembled WGS sequence"/>
</dbReference>
<proteinExistence type="predicted"/>
<name>A0ABV9K523_9PORP</name>
<dbReference type="CDD" id="cd13120">
    <property type="entry name" value="BF2867_like_N"/>
    <property type="match status" value="1"/>
</dbReference>
<keyword evidence="2" id="KW-1185">Reference proteome</keyword>
<accession>A0ABV9K523</accession>
<dbReference type="RefSeq" id="WP_380076995.1">
    <property type="nucleotide sequence ID" value="NZ_JBHSGO010000005.1"/>
</dbReference>
<gene>
    <name evidence="1" type="ORF">ACFO3G_00590</name>
</gene>
<reference evidence="2" key="1">
    <citation type="journal article" date="2019" name="Int. J. Syst. Evol. Microbiol.">
        <title>The Global Catalogue of Microorganisms (GCM) 10K type strain sequencing project: providing services to taxonomists for standard genome sequencing and annotation.</title>
        <authorList>
            <consortium name="The Broad Institute Genomics Platform"/>
            <consortium name="The Broad Institute Genome Sequencing Center for Infectious Disease"/>
            <person name="Wu L."/>
            <person name="Ma J."/>
        </authorList>
    </citation>
    <scope>NUCLEOTIDE SEQUENCE [LARGE SCALE GENOMIC DNA]</scope>
    <source>
        <strain evidence="2">CGMCC 4.7357</strain>
    </source>
</reference>
<dbReference type="Gene3D" id="2.60.40.2630">
    <property type="match status" value="1"/>
</dbReference>
<dbReference type="InterPro" id="IPR042278">
    <property type="entry name" value="Mfa-like_1_N"/>
</dbReference>
<dbReference type="InterPro" id="IPR025049">
    <property type="entry name" value="Mfa-like_1"/>
</dbReference>
<evidence type="ECO:0000313" key="1">
    <source>
        <dbReference type="EMBL" id="MFC4665134.1"/>
    </source>
</evidence>
<dbReference type="Gene3D" id="2.60.40.2620">
    <property type="entry name" value="Fimbrillin-like"/>
    <property type="match status" value="1"/>
</dbReference>
<dbReference type="PROSITE" id="PS51257">
    <property type="entry name" value="PROKAR_LIPOPROTEIN"/>
    <property type="match status" value="1"/>
</dbReference>
<dbReference type="EMBL" id="JBHSGO010000005">
    <property type="protein sequence ID" value="MFC4665134.1"/>
    <property type="molecule type" value="Genomic_DNA"/>
</dbReference>
<evidence type="ECO:0000313" key="2">
    <source>
        <dbReference type="Proteomes" id="UP001596020"/>
    </source>
</evidence>